<dbReference type="Gene3D" id="3.30.565.40">
    <property type="entry name" value="Fervidobacterium nodosum Rt17-B1 like"/>
    <property type="match status" value="1"/>
</dbReference>
<dbReference type="InterPro" id="IPR037126">
    <property type="entry name" value="PdaC/RsiV-like_sf"/>
</dbReference>
<evidence type="ECO:0000256" key="1">
    <source>
        <dbReference type="SAM" id="Phobius"/>
    </source>
</evidence>
<dbReference type="EMBL" id="CP071250">
    <property type="protein sequence ID" value="UUF08736.1"/>
    <property type="molecule type" value="Genomic_DNA"/>
</dbReference>
<feature type="domain" description="Deacetylase PdaC" evidence="3">
    <location>
        <begin position="94"/>
        <end position="179"/>
    </location>
</feature>
<dbReference type="Proteomes" id="UP001058072">
    <property type="component" value="Chromosome"/>
</dbReference>
<dbReference type="AlphaFoldDB" id="A0A9Q9CNR1"/>
<keyword evidence="6" id="KW-1185">Reference proteome</keyword>
<keyword evidence="1" id="KW-0472">Membrane</keyword>
<evidence type="ECO:0000259" key="2">
    <source>
        <dbReference type="Pfam" id="PF11738"/>
    </source>
</evidence>
<feature type="transmembrane region" description="Helical" evidence="1">
    <location>
        <begin position="40"/>
        <end position="59"/>
    </location>
</feature>
<dbReference type="Gene3D" id="3.90.640.20">
    <property type="entry name" value="Heat-shock cognate protein, ATPase"/>
    <property type="match status" value="1"/>
</dbReference>
<evidence type="ECO:0000313" key="4">
    <source>
        <dbReference type="EMBL" id="UUF05821.1"/>
    </source>
</evidence>
<proteinExistence type="predicted"/>
<dbReference type="Pfam" id="PF13739">
    <property type="entry name" value="PdaC"/>
    <property type="match status" value="1"/>
</dbReference>
<evidence type="ECO:0000313" key="6">
    <source>
        <dbReference type="Proteomes" id="UP001058016"/>
    </source>
</evidence>
<evidence type="ECO:0000313" key="7">
    <source>
        <dbReference type="Proteomes" id="UP001058072"/>
    </source>
</evidence>
<dbReference type="EMBL" id="CP071249">
    <property type="protein sequence ID" value="UUF05821.1"/>
    <property type="molecule type" value="Genomic_DNA"/>
</dbReference>
<keyword evidence="1" id="KW-0812">Transmembrane</keyword>
<organism evidence="5 7">
    <name type="scientific">Turicibacter bilis</name>
    <dbReference type="NCBI Taxonomy" id="2735723"/>
    <lineage>
        <taxon>Bacteria</taxon>
        <taxon>Bacillati</taxon>
        <taxon>Bacillota</taxon>
        <taxon>Erysipelotrichia</taxon>
        <taxon>Erysipelotrichales</taxon>
        <taxon>Turicibacteraceae</taxon>
        <taxon>Turicibacter</taxon>
    </lineage>
</organism>
<evidence type="ECO:0000259" key="3">
    <source>
        <dbReference type="Pfam" id="PF13739"/>
    </source>
</evidence>
<reference evidence="5 6" key="1">
    <citation type="submission" date="2021-03" db="EMBL/GenBank/DDBJ databases">
        <title>Comparative Genomics and Metabolomics in the genus Turicibacter.</title>
        <authorList>
            <person name="Maki J."/>
            <person name="Looft T."/>
        </authorList>
    </citation>
    <scope>NUCLEOTIDE SEQUENCE</scope>
    <source>
        <strain evidence="5">ISU324</strain>
        <strain evidence="4 6">MMM721</strain>
    </source>
</reference>
<gene>
    <name evidence="4" type="ORF">J0J69_12415</name>
    <name evidence="5" type="ORF">J0J70_01545</name>
</gene>
<dbReference type="Pfam" id="PF11738">
    <property type="entry name" value="DUF3298"/>
    <property type="match status" value="1"/>
</dbReference>
<dbReference type="RefSeq" id="WP_055243316.1">
    <property type="nucleotide sequence ID" value="NZ_CP071249.1"/>
</dbReference>
<keyword evidence="1" id="KW-1133">Transmembrane helix</keyword>
<feature type="domain" description="DUF3298" evidence="2">
    <location>
        <begin position="207"/>
        <end position="281"/>
    </location>
</feature>
<sequence length="292" mass="34323">MNKLKNTKKIYDQIEVPDNLSEIIQQTVNETSPPRSTRHFFKLLVPLTLAMTTVFVILLNTSPVLASNLSDIPLLTQIVKVLTFRNYQTMDEMKNIYVRIPVLENTGNNELEDRINYEIKKQIDFSVSKSEQLAKELYDTYIQAGYKPSQIEPLLVEVDYQTTFYNDRYLSFIIKKYENIPYSTVDKEQYYYNVDLQTGGHITLRTLFGPDYLTKVGTEIYKQIESKKKEDENMLFFDEINIFEVLENEEKFYINEQGQVVISFDRYEIAPGYMGYPEFIINLPMEMNLNET</sequence>
<name>A0A9Q9CNR1_9FIRM</name>
<evidence type="ECO:0000313" key="5">
    <source>
        <dbReference type="EMBL" id="UUF08736.1"/>
    </source>
</evidence>
<accession>A0A9Q9CNR1</accession>
<dbReference type="Proteomes" id="UP001058016">
    <property type="component" value="Chromosome"/>
</dbReference>
<dbReference type="InterPro" id="IPR025303">
    <property type="entry name" value="PdaC"/>
</dbReference>
<protein>
    <submittedName>
        <fullName evidence="5">DUF3298 domain-containing protein</fullName>
    </submittedName>
</protein>
<dbReference type="InterPro" id="IPR021729">
    <property type="entry name" value="DUF3298"/>
</dbReference>